<evidence type="ECO:0000256" key="9">
    <source>
        <dbReference type="SAM" id="MobiDB-lite"/>
    </source>
</evidence>
<evidence type="ECO:0000256" key="4">
    <source>
        <dbReference type="ARBA" id="ARBA00022824"/>
    </source>
</evidence>
<dbReference type="Ensembl" id="ENSSPUT00000006554.1">
    <property type="protein sequence ID" value="ENSSPUP00000006157.1"/>
    <property type="gene ID" value="ENSSPUG00000004748.1"/>
</dbReference>
<sequence length="1116" mass="124844">MTSLNASHAEKTSEKSSKQMAPKVQVHRSVSRETITIRFSASGKEEEEEEEEFKESPDESLDDQSIVTALEAKEDLCFEHSGHEFSGPATSLSMVDSASLLSSSPTIMPTVKPLDSPSASHVFSAVPLAQSPSLHLCPLVSSLGVLSPSEPKTSSSSPLTSPSKSLVFSSASSTTSSSKPFMSLVKSLSTDVVPKEATPPTRHRHLMKTLVKSLSTDTSKQESEAVSYKPPDSKLNLHLFKQFTQPRSTGGDSKTAPSSPLTSPSDTRSFFKVHEMEAKIEDTKRRFSEVIYDPFQLLSKMMDDESSHRPKALSSSASELSNLSSLNGHLESNNYSIKEEECDSEGDFYGSDSNLNKNKQFKTAEELAKDTETKGSPPLSTKDLNLKASLVLEKCSLSSLANKENEEFCELYSEDFFVIEDESKADKPIDTLIKADVPEESSTTFNSADETDLFVQQPEIPVKTLYFFTMLIYAYLVLPLPSYFSGLFLGVALGFMIAVCLICLLTPSARQYRKLHINMNKQLDTDSLDIKEPEILKGWMNEIYNYDPETYHATLTHSVYVRLEGSTLRLSKPNKNISRRASYNEAKPEVTYVSQKIYELADSKIYLVPKSLARKRIWNKKYPICIELARQDDFMAKAQTDKETLEEKLPSEKIDSEESKNPSQDGAKPVSQKDQVLYLFGRTGREKEEWFRRFLLACKLKSEAKKPFSLCGNKPGFLPAHSRTNSQSGILTHSRSSSRGSIEEILSQPKQKDLAGSAKQKMFLDYSVYMAKCIPQEQKSPINSPVHSADSSPGSVKKLPDIEAEEEEQEAWVNALLGRIFWDFLGEKYWSDLVSKKIQMKLSKIKLPYFMNELTLTELDMGIAVPKIRQAYKPSIDYKGLWIDLEISYNGSFLMTLETKMNLTKLGKEPLSEALKVGEIGKEGFRPRAYCLADSDEESSSAGSSEEDDAPEVIGGEKQQAAGAEGYVGGHRTSKIMRIVDKITKSKYFQKATETDFIKKKIEEVSNTPLLLTVEVQECKGILAVNIPPPPTDRIWYGFRRPPYLELKARPKLGEREVTLVHVTDWIEKKLEQEFQKIFVMPNMDDVYIPLMHSAMDPRSSTCPSIDPITEAADQP</sequence>
<feature type="domain" description="SMP-LTD" evidence="11">
    <location>
        <begin position="805"/>
        <end position="1090"/>
    </location>
</feature>
<organism evidence="12 13">
    <name type="scientific">Sphenodon punctatus</name>
    <name type="common">Tuatara</name>
    <name type="synonym">Hatteria punctata</name>
    <dbReference type="NCBI Taxonomy" id="8508"/>
    <lineage>
        <taxon>Eukaryota</taxon>
        <taxon>Metazoa</taxon>
        <taxon>Chordata</taxon>
        <taxon>Craniata</taxon>
        <taxon>Vertebrata</taxon>
        <taxon>Euteleostomi</taxon>
        <taxon>Lepidosauria</taxon>
        <taxon>Sphenodontia</taxon>
        <taxon>Sphenodontidae</taxon>
        <taxon>Sphenodon</taxon>
    </lineage>
</organism>
<dbReference type="InterPro" id="IPR031468">
    <property type="entry name" value="SMP_LBD"/>
</dbReference>
<keyword evidence="8 10" id="KW-0472">Membrane</keyword>
<dbReference type="OMA" id="KRWNTGA"/>
<evidence type="ECO:0000256" key="1">
    <source>
        <dbReference type="ARBA" id="ARBA00004586"/>
    </source>
</evidence>
<dbReference type="PANTHER" id="PTHR13466">
    <property type="entry name" value="TEX2 PROTEIN-RELATED"/>
    <property type="match status" value="1"/>
</dbReference>
<comment type="subcellular location">
    <subcellularLocation>
        <location evidence="1">Endoplasmic reticulum membrane</location>
    </subcellularLocation>
</comment>
<keyword evidence="13" id="KW-1185">Reference proteome</keyword>
<dbReference type="AlphaFoldDB" id="A0A8D0GBG1"/>
<gene>
    <name evidence="12" type="primary">TEX2</name>
</gene>
<evidence type="ECO:0000313" key="12">
    <source>
        <dbReference type="Ensembl" id="ENSSPUP00000006157.1"/>
    </source>
</evidence>
<dbReference type="GO" id="GO:0005789">
    <property type="term" value="C:endoplasmic reticulum membrane"/>
    <property type="evidence" value="ECO:0007669"/>
    <property type="project" value="UniProtKB-SubCell"/>
</dbReference>
<keyword evidence="4" id="KW-0256">Endoplasmic reticulum</keyword>
<evidence type="ECO:0000256" key="5">
    <source>
        <dbReference type="ARBA" id="ARBA00022989"/>
    </source>
</evidence>
<evidence type="ECO:0000256" key="10">
    <source>
        <dbReference type="SAM" id="Phobius"/>
    </source>
</evidence>
<dbReference type="GeneTree" id="ENSGT00390000000463"/>
<evidence type="ECO:0000256" key="6">
    <source>
        <dbReference type="ARBA" id="ARBA00023055"/>
    </source>
</evidence>
<feature type="compositionally biased region" description="Basic and acidic residues" evidence="9">
    <location>
        <begin position="8"/>
        <end position="17"/>
    </location>
</feature>
<feature type="compositionally biased region" description="Acidic residues" evidence="9">
    <location>
        <begin position="45"/>
        <end position="62"/>
    </location>
</feature>
<dbReference type="GO" id="GO:0006869">
    <property type="term" value="P:lipid transport"/>
    <property type="evidence" value="ECO:0007669"/>
    <property type="project" value="UniProtKB-KW"/>
</dbReference>
<protein>
    <submittedName>
        <fullName evidence="12">Testis expressed 2</fullName>
    </submittedName>
</protein>
<accession>A0A8D0GBG1</accession>
<keyword evidence="3 10" id="KW-0812">Transmembrane</keyword>
<evidence type="ECO:0000256" key="2">
    <source>
        <dbReference type="ARBA" id="ARBA00022448"/>
    </source>
</evidence>
<feature type="region of interest" description="Disordered" evidence="9">
    <location>
        <begin position="147"/>
        <end position="179"/>
    </location>
</feature>
<feature type="transmembrane region" description="Helical" evidence="10">
    <location>
        <begin position="460"/>
        <end position="478"/>
    </location>
</feature>
<feature type="compositionally biased region" description="Basic and acidic residues" evidence="9">
    <location>
        <begin position="641"/>
        <end position="660"/>
    </location>
</feature>
<reference evidence="12" key="2">
    <citation type="submission" date="2025-09" db="UniProtKB">
        <authorList>
            <consortium name="Ensembl"/>
        </authorList>
    </citation>
    <scope>IDENTIFICATION</scope>
</reference>
<dbReference type="PROSITE" id="PS51847">
    <property type="entry name" value="SMP"/>
    <property type="match status" value="1"/>
</dbReference>
<feature type="transmembrane region" description="Helical" evidence="10">
    <location>
        <begin position="484"/>
        <end position="505"/>
    </location>
</feature>
<keyword evidence="7" id="KW-0446">Lipid-binding</keyword>
<name>A0A8D0GBG1_SPHPU</name>
<evidence type="ECO:0000256" key="3">
    <source>
        <dbReference type="ARBA" id="ARBA00022692"/>
    </source>
</evidence>
<keyword evidence="6" id="KW-0445">Lipid transport</keyword>
<feature type="region of interest" description="Disordered" evidence="9">
    <location>
        <begin position="245"/>
        <end position="268"/>
    </location>
</feature>
<dbReference type="Proteomes" id="UP000694392">
    <property type="component" value="Unplaced"/>
</dbReference>
<feature type="region of interest" description="Disordered" evidence="9">
    <location>
        <begin position="1"/>
        <end position="64"/>
    </location>
</feature>
<dbReference type="PANTHER" id="PTHR13466:SF2">
    <property type="entry name" value="TESTIS-EXPRESSED PROTEIN 2"/>
    <property type="match status" value="1"/>
</dbReference>
<evidence type="ECO:0000313" key="13">
    <source>
        <dbReference type="Proteomes" id="UP000694392"/>
    </source>
</evidence>
<proteinExistence type="predicted"/>
<evidence type="ECO:0000256" key="8">
    <source>
        <dbReference type="ARBA" id="ARBA00023136"/>
    </source>
</evidence>
<evidence type="ECO:0000259" key="11">
    <source>
        <dbReference type="PROSITE" id="PS51847"/>
    </source>
</evidence>
<dbReference type="CDD" id="cd21675">
    <property type="entry name" value="SMP_TEX2"/>
    <property type="match status" value="1"/>
</dbReference>
<reference evidence="12" key="1">
    <citation type="submission" date="2025-08" db="UniProtKB">
        <authorList>
            <consortium name="Ensembl"/>
        </authorList>
    </citation>
    <scope>IDENTIFICATION</scope>
</reference>
<feature type="region of interest" description="Disordered" evidence="9">
    <location>
        <begin position="641"/>
        <end position="670"/>
    </location>
</feature>
<dbReference type="GO" id="GO:0008289">
    <property type="term" value="F:lipid binding"/>
    <property type="evidence" value="ECO:0007669"/>
    <property type="project" value="UniProtKB-KW"/>
</dbReference>
<keyword evidence="5 10" id="KW-1133">Transmembrane helix</keyword>
<evidence type="ECO:0000256" key="7">
    <source>
        <dbReference type="ARBA" id="ARBA00023121"/>
    </source>
</evidence>
<keyword evidence="2" id="KW-0813">Transport</keyword>